<name>A0ABV0K199_9CYAN</name>
<protein>
    <recommendedName>
        <fullName evidence="4">ECF transporter S component</fullName>
    </recommendedName>
</protein>
<sequence length="267" mass="28598">MALNGTSGPKGQRSVSKQQLAWHISLRSTVIGLMSGAILGSLFGFFPLSLLLILIGIIGASLGVGLGLINGLLLSAITCLFFYPLRSVGLYHLIAKVIGALIAGGGAAVFGPWYFSSQAITPNSAVTIGFGSVIASIIAGWAGGLAGQNIAQWYEQKNVAAQHKSIARQTSSGANSLQKLKRYLGDILSSQKAGWISIAIFSLFSFFLRNRVLRFLVCGDLVTDVYFCLPSPRLYTSVIEGFKVALPITFLITLIVVLLQRLYTRRI</sequence>
<feature type="transmembrane region" description="Helical" evidence="1">
    <location>
        <begin position="187"/>
        <end position="207"/>
    </location>
</feature>
<reference evidence="2 3" key="1">
    <citation type="submission" date="2022-04" db="EMBL/GenBank/DDBJ databases">
        <title>Positive selection, recombination, and allopatry shape intraspecific diversity of widespread and dominant cyanobacteria.</title>
        <authorList>
            <person name="Wei J."/>
            <person name="Shu W."/>
            <person name="Hu C."/>
        </authorList>
    </citation>
    <scope>NUCLEOTIDE SEQUENCE [LARGE SCALE GENOMIC DNA]</scope>
    <source>
        <strain evidence="2 3">DQ-A4</strain>
    </source>
</reference>
<keyword evidence="1" id="KW-0472">Membrane</keyword>
<dbReference type="RefSeq" id="WP_190695622.1">
    <property type="nucleotide sequence ID" value="NZ_JAMPKX010000002.1"/>
</dbReference>
<gene>
    <name evidence="2" type="ORF">NC992_05355</name>
</gene>
<evidence type="ECO:0000256" key="1">
    <source>
        <dbReference type="SAM" id="Phobius"/>
    </source>
</evidence>
<dbReference type="Proteomes" id="UP001482513">
    <property type="component" value="Unassembled WGS sequence"/>
</dbReference>
<feature type="transmembrane region" description="Helical" evidence="1">
    <location>
        <begin position="90"/>
        <end position="115"/>
    </location>
</feature>
<evidence type="ECO:0008006" key="4">
    <source>
        <dbReference type="Google" id="ProtNLM"/>
    </source>
</evidence>
<organism evidence="2 3">
    <name type="scientific">Leptolyngbya subtilissima DQ-A4</name>
    <dbReference type="NCBI Taxonomy" id="2933933"/>
    <lineage>
        <taxon>Bacteria</taxon>
        <taxon>Bacillati</taxon>
        <taxon>Cyanobacteriota</taxon>
        <taxon>Cyanophyceae</taxon>
        <taxon>Leptolyngbyales</taxon>
        <taxon>Leptolyngbyaceae</taxon>
        <taxon>Leptolyngbya group</taxon>
        <taxon>Leptolyngbya</taxon>
    </lineage>
</organism>
<comment type="caution">
    <text evidence="2">The sequence shown here is derived from an EMBL/GenBank/DDBJ whole genome shotgun (WGS) entry which is preliminary data.</text>
</comment>
<feature type="transmembrane region" description="Helical" evidence="1">
    <location>
        <begin position="20"/>
        <end position="44"/>
    </location>
</feature>
<accession>A0ABV0K199</accession>
<dbReference type="EMBL" id="JAMPKX010000002">
    <property type="protein sequence ID" value="MEP0946291.1"/>
    <property type="molecule type" value="Genomic_DNA"/>
</dbReference>
<evidence type="ECO:0000313" key="3">
    <source>
        <dbReference type="Proteomes" id="UP001482513"/>
    </source>
</evidence>
<feature type="transmembrane region" description="Helical" evidence="1">
    <location>
        <begin position="244"/>
        <end position="263"/>
    </location>
</feature>
<feature type="transmembrane region" description="Helical" evidence="1">
    <location>
        <begin position="127"/>
        <end position="147"/>
    </location>
</feature>
<feature type="transmembrane region" description="Helical" evidence="1">
    <location>
        <begin position="50"/>
        <end position="83"/>
    </location>
</feature>
<keyword evidence="3" id="KW-1185">Reference proteome</keyword>
<keyword evidence="1" id="KW-0812">Transmembrane</keyword>
<evidence type="ECO:0000313" key="2">
    <source>
        <dbReference type="EMBL" id="MEP0946291.1"/>
    </source>
</evidence>
<proteinExistence type="predicted"/>
<keyword evidence="1" id="KW-1133">Transmembrane helix</keyword>